<organism evidence="1 2">
    <name type="scientific">Plasmodium falciparum (isolate Dd2)</name>
    <dbReference type="NCBI Taxonomy" id="57267"/>
    <lineage>
        <taxon>Eukaryota</taxon>
        <taxon>Sar</taxon>
        <taxon>Alveolata</taxon>
        <taxon>Apicomplexa</taxon>
        <taxon>Aconoidasida</taxon>
        <taxon>Haemosporida</taxon>
        <taxon>Plasmodiidae</taxon>
        <taxon>Plasmodium</taxon>
        <taxon>Plasmodium (Laverania)</taxon>
    </lineage>
</organism>
<protein>
    <submittedName>
        <fullName evidence="1">Uncharacterized protein</fullName>
    </submittedName>
</protein>
<dbReference type="EMBL" id="DS016501">
    <property type="protein sequence ID" value="KOB87270.1"/>
    <property type="molecule type" value="Genomic_DNA"/>
</dbReference>
<accession>A0A0L7M3Z2</accession>
<name>A0A0L7M3Z2_PLAF4</name>
<evidence type="ECO:0000313" key="2">
    <source>
        <dbReference type="Proteomes" id="UP000054282"/>
    </source>
</evidence>
<sequence length="21" mass="2494">MLRKITQIENIVRMSLKYVAS</sequence>
<gene>
    <name evidence="1" type="ORF">PFDG_05531</name>
</gene>
<proteinExistence type="predicted"/>
<dbReference type="Proteomes" id="UP000054282">
    <property type="component" value="Unassembled WGS sequence"/>
</dbReference>
<reference evidence="2" key="2">
    <citation type="submission" date="2006-09" db="EMBL/GenBank/DDBJ databases">
        <title>The genome sequence of Plasmodium falciparum Dd2.</title>
        <authorList>
            <consortium name="The Broad Institute Genome Sequencing Platform"/>
            <person name="Birren B."/>
            <person name="Lander E."/>
            <person name="Galagan J."/>
            <person name="Nusbaum C."/>
            <person name="Devon K."/>
            <person name="Henn M."/>
            <person name="Jaffe D."/>
            <person name="Butler J."/>
            <person name="Alvarez P."/>
            <person name="Gnerre S."/>
            <person name="Grabherr M."/>
            <person name="Kleber M."/>
            <person name="Mauceli E."/>
            <person name="Brockman W."/>
            <person name="MacCallum I.A."/>
            <person name="Rounsley S."/>
            <person name="Young S."/>
            <person name="LaButti K."/>
            <person name="Pushparaj V."/>
            <person name="DeCaprio D."/>
            <person name="Crawford M."/>
            <person name="Koehrsen M."/>
            <person name="Engels R."/>
            <person name="Montgomery P."/>
            <person name="Pearson M."/>
            <person name="Howarth C."/>
            <person name="Larson L."/>
            <person name="Luoma S."/>
            <person name="White J."/>
            <person name="Kodira C."/>
            <person name="Zeng Q."/>
            <person name="O'Leary S."/>
            <person name="Yandava C."/>
            <person name="Alvarado L."/>
            <person name="Wirth D."/>
            <person name="Volkman S."/>
            <person name="Hartl D."/>
        </authorList>
    </citation>
    <scope>NUCLEOTIDE SEQUENCE [LARGE SCALE GENOMIC DNA]</scope>
</reference>
<dbReference type="AlphaFoldDB" id="A0A0L7M3Z2"/>
<dbReference type="KEGG" id="pfd:PFDG_05531"/>
<evidence type="ECO:0000313" key="1">
    <source>
        <dbReference type="EMBL" id="KOB87270.1"/>
    </source>
</evidence>
<reference evidence="2" key="1">
    <citation type="submission" date="2006-09" db="EMBL/GenBank/DDBJ databases">
        <title>Annotation of Plasmodium falciparum Dd2.</title>
        <authorList>
            <consortium name="The Broad Institute Genome Sequencing Platform"/>
            <person name="Volkman S.K."/>
            <person name="Neafsey D.E."/>
            <person name="Dash A.P."/>
            <person name="Chitnis C.E."/>
            <person name="Hartl D.L."/>
            <person name="Young S.K."/>
            <person name="Zeng Q."/>
            <person name="Koehrsen M."/>
            <person name="Alvarado L."/>
            <person name="Berlin A."/>
            <person name="Borenstein D."/>
            <person name="Chapman S.B."/>
            <person name="Chen Z."/>
            <person name="Engels R."/>
            <person name="Freedman E."/>
            <person name="Gellesch M."/>
            <person name="Goldberg J."/>
            <person name="Griggs A."/>
            <person name="Gujja S."/>
            <person name="Heilman E.R."/>
            <person name="Heiman D.I."/>
            <person name="Howarth C."/>
            <person name="Jen D."/>
            <person name="Larson L."/>
            <person name="Mehta T."/>
            <person name="Neiman D."/>
            <person name="Park D."/>
            <person name="Pearson M."/>
            <person name="Roberts A."/>
            <person name="Saif S."/>
            <person name="Shea T."/>
            <person name="Shenoy N."/>
            <person name="Sisk P."/>
            <person name="Stolte C."/>
            <person name="Sykes S."/>
            <person name="Walk T."/>
            <person name="White J."/>
            <person name="Yandava C."/>
            <person name="Haas B."/>
            <person name="Henn M.R."/>
            <person name="Nusbaum C."/>
            <person name="Birren B."/>
        </authorList>
    </citation>
    <scope>NUCLEOTIDE SEQUENCE [LARGE SCALE GENOMIC DNA]</scope>
</reference>